<name>A0A5A7NPW2_9MICC</name>
<dbReference type="OrthoDB" id="4953943at2"/>
<gene>
    <name evidence="1" type="ORF">NCCP1664_13370</name>
</gene>
<keyword evidence="2" id="KW-1185">Reference proteome</keyword>
<dbReference type="RefSeq" id="WP_149956457.1">
    <property type="nucleotide sequence ID" value="NZ_BKDJ01000005.1"/>
</dbReference>
<evidence type="ECO:0000313" key="1">
    <source>
        <dbReference type="EMBL" id="GER22840.1"/>
    </source>
</evidence>
<protein>
    <submittedName>
        <fullName evidence="1">Uncharacterized protein</fullName>
    </submittedName>
</protein>
<dbReference type="AlphaFoldDB" id="A0A5A7NPW2"/>
<evidence type="ECO:0000313" key="2">
    <source>
        <dbReference type="Proteomes" id="UP000325307"/>
    </source>
</evidence>
<proteinExistence type="predicted"/>
<dbReference type="Proteomes" id="UP000325307">
    <property type="component" value="Unassembled WGS sequence"/>
</dbReference>
<comment type="caution">
    <text evidence="1">The sequence shown here is derived from an EMBL/GenBank/DDBJ whole genome shotgun (WGS) entry which is preliminary data.</text>
</comment>
<accession>A0A5A7NPW2</accession>
<reference evidence="1 2" key="1">
    <citation type="submission" date="2019-09" db="EMBL/GenBank/DDBJ databases">
        <title>Arthrobacter zafarii sp. nov., a moderately thermotolerant and halotolerant actinobacterium isolated from Cholistan desert soil of Pakistan.</title>
        <authorList>
            <person name="Amin A."/>
            <person name="Ahmed I."/>
            <person name="Khalid N."/>
            <person name="Schumann P."/>
            <person name="Busse H.J."/>
            <person name="Khan I.U."/>
            <person name="Li S."/>
            <person name="Li W.J."/>
        </authorList>
    </citation>
    <scope>NUCLEOTIDE SEQUENCE [LARGE SCALE GENOMIC DNA]</scope>
    <source>
        <strain evidence="1 2">NCCP-1664</strain>
    </source>
</reference>
<organism evidence="1 2">
    <name type="scientific">Zafaria cholistanensis</name>
    <dbReference type="NCBI Taxonomy" id="1682741"/>
    <lineage>
        <taxon>Bacteria</taxon>
        <taxon>Bacillati</taxon>
        <taxon>Actinomycetota</taxon>
        <taxon>Actinomycetes</taxon>
        <taxon>Micrococcales</taxon>
        <taxon>Micrococcaceae</taxon>
        <taxon>Zafaria</taxon>
    </lineage>
</organism>
<sequence>MTNNEPAENRILDLDPEDHLELNRVLGTALGVAREQLEAHGVFLPFGIALETAAEGEQGELRLVAVQPPETQDPEEDIDAEAMMADLVELLTQQREGFTAIALVSDVTLLDDGRDAVHANGEHAKGGAVAVVQAYTPPAAEGGEWTFDAPAAEPGELYIWG</sequence>
<dbReference type="EMBL" id="BKDJ01000005">
    <property type="protein sequence ID" value="GER22840.1"/>
    <property type="molecule type" value="Genomic_DNA"/>
</dbReference>